<dbReference type="GO" id="GO:0005524">
    <property type="term" value="F:ATP binding"/>
    <property type="evidence" value="ECO:0007669"/>
    <property type="project" value="UniProtKB-KW"/>
</dbReference>
<organism evidence="1 2">
    <name type="scientific">Caldicellulosiruptor naganoensis</name>
    <dbReference type="NCBI Taxonomy" id="29324"/>
    <lineage>
        <taxon>Bacteria</taxon>
        <taxon>Bacillati</taxon>
        <taxon>Bacillota</taxon>
        <taxon>Bacillota incertae sedis</taxon>
        <taxon>Caldicellulosiruptorales</taxon>
        <taxon>Caldicellulosiruptoraceae</taxon>
        <taxon>Caldicellulosiruptor</taxon>
    </lineage>
</organism>
<name>A0ABY7BKE7_9FIRM</name>
<sequence>MYIEANNEYIDIYNKADLKEEELIFLFERYKSSKRGFGLGLSIVKELCKILNIKLETFVDNGFVHFRVKV</sequence>
<keyword evidence="2" id="KW-1185">Reference proteome</keyword>
<dbReference type="InterPro" id="IPR036890">
    <property type="entry name" value="HATPase_C_sf"/>
</dbReference>
<proteinExistence type="predicted"/>
<evidence type="ECO:0000313" key="2">
    <source>
        <dbReference type="Proteomes" id="UP001164745"/>
    </source>
</evidence>
<dbReference type="SUPFAM" id="SSF55874">
    <property type="entry name" value="ATPase domain of HSP90 chaperone/DNA topoisomerase II/histidine kinase"/>
    <property type="match status" value="1"/>
</dbReference>
<dbReference type="EMBL" id="CP113864">
    <property type="protein sequence ID" value="WAM31839.1"/>
    <property type="molecule type" value="Genomic_DNA"/>
</dbReference>
<dbReference type="Gene3D" id="3.30.565.10">
    <property type="entry name" value="Histidine kinase-like ATPase, C-terminal domain"/>
    <property type="match status" value="1"/>
</dbReference>
<dbReference type="Proteomes" id="UP001164745">
    <property type="component" value="Chromosome"/>
</dbReference>
<accession>A0ABY7BKE7</accession>
<protein>
    <submittedName>
        <fullName evidence="1">ATP-binding protein</fullName>
    </submittedName>
</protein>
<dbReference type="RefSeq" id="WP_235374846.1">
    <property type="nucleotide sequence ID" value="NZ_CP113864.1"/>
</dbReference>
<reference evidence="1" key="1">
    <citation type="submission" date="2022-12" db="EMBL/GenBank/DDBJ databases">
        <authorList>
            <person name="Bing R.G."/>
            <person name="Willard D.J."/>
            <person name="Manesh M.J.H."/>
            <person name="Laemthong T."/>
            <person name="Crosby J.R."/>
            <person name="Kelly R.M."/>
        </authorList>
    </citation>
    <scope>NUCLEOTIDE SEQUENCE</scope>
    <source>
        <strain evidence="1">DSM 8991</strain>
    </source>
</reference>
<keyword evidence="1" id="KW-0547">Nucleotide-binding</keyword>
<evidence type="ECO:0000313" key="1">
    <source>
        <dbReference type="EMBL" id="WAM31839.1"/>
    </source>
</evidence>
<gene>
    <name evidence="1" type="ORF">OTJ99_000309</name>
</gene>
<keyword evidence="1" id="KW-0067">ATP-binding</keyword>